<comment type="caution">
    <text evidence="2">The sequence shown here is derived from an EMBL/GenBank/DDBJ whole genome shotgun (WGS) entry which is preliminary data.</text>
</comment>
<proteinExistence type="predicted"/>
<sequence length="150" mass="16509">MKQTIQKHLVWAVILSETSHVFCCVFPTIFSVLSLFAGLGLVATMPTFMVTMHGILHAWELPMIAFSGLVLAIGWGAVWYGDRMDCHNTGCCHGACAPQKKRAHTILKLATVLFLFNVLIYFAVHKSTWFATHIGASMGQGVAHSHDHAE</sequence>
<keyword evidence="1" id="KW-0472">Membrane</keyword>
<feature type="transmembrane region" description="Helical" evidence="1">
    <location>
        <begin position="21"/>
        <end position="43"/>
    </location>
</feature>
<dbReference type="EMBL" id="QFQB01000016">
    <property type="protein sequence ID" value="PZQ47206.1"/>
    <property type="molecule type" value="Genomic_DNA"/>
</dbReference>
<accession>A0A2W5N1D7</accession>
<evidence type="ECO:0000313" key="3">
    <source>
        <dbReference type="Proteomes" id="UP000249417"/>
    </source>
</evidence>
<reference evidence="2 3" key="1">
    <citation type="submission" date="2017-08" db="EMBL/GenBank/DDBJ databases">
        <title>Infants hospitalized years apart are colonized by the same room-sourced microbial strains.</title>
        <authorList>
            <person name="Brooks B."/>
            <person name="Olm M.R."/>
            <person name="Firek B.A."/>
            <person name="Baker R."/>
            <person name="Thomas B.C."/>
            <person name="Morowitz M.J."/>
            <person name="Banfield J.F."/>
        </authorList>
    </citation>
    <scope>NUCLEOTIDE SEQUENCE [LARGE SCALE GENOMIC DNA]</scope>
    <source>
        <strain evidence="2">S2_005_002_R2_29</strain>
    </source>
</reference>
<gene>
    <name evidence="2" type="ORF">DI551_03825</name>
</gene>
<keyword evidence="1" id="KW-1133">Transmembrane helix</keyword>
<keyword evidence="1" id="KW-0812">Transmembrane</keyword>
<name>A0A2W5N1D7_9BACT</name>
<organism evidence="2 3">
    <name type="scientific">Micavibrio aeruginosavorus</name>
    <dbReference type="NCBI Taxonomy" id="349221"/>
    <lineage>
        <taxon>Bacteria</taxon>
        <taxon>Pseudomonadati</taxon>
        <taxon>Bdellovibrionota</taxon>
        <taxon>Bdellovibrionia</taxon>
        <taxon>Bdellovibrionales</taxon>
        <taxon>Pseudobdellovibrionaceae</taxon>
        <taxon>Micavibrio</taxon>
    </lineage>
</organism>
<protein>
    <submittedName>
        <fullName evidence="2">Uncharacterized protein</fullName>
    </submittedName>
</protein>
<feature type="transmembrane region" description="Helical" evidence="1">
    <location>
        <begin position="106"/>
        <end position="124"/>
    </location>
</feature>
<feature type="transmembrane region" description="Helical" evidence="1">
    <location>
        <begin position="63"/>
        <end position="80"/>
    </location>
</feature>
<evidence type="ECO:0000313" key="2">
    <source>
        <dbReference type="EMBL" id="PZQ47206.1"/>
    </source>
</evidence>
<evidence type="ECO:0000256" key="1">
    <source>
        <dbReference type="SAM" id="Phobius"/>
    </source>
</evidence>
<dbReference type="Proteomes" id="UP000249417">
    <property type="component" value="Unassembled WGS sequence"/>
</dbReference>
<dbReference type="AlphaFoldDB" id="A0A2W5N1D7"/>